<dbReference type="InterPro" id="IPR015915">
    <property type="entry name" value="Kelch-typ_b-propeller"/>
</dbReference>
<feature type="compositionally biased region" description="Basic and acidic residues" evidence="2">
    <location>
        <begin position="988"/>
        <end position="1000"/>
    </location>
</feature>
<evidence type="ECO:0000313" key="3">
    <source>
        <dbReference type="EMBL" id="KAJ8865593.1"/>
    </source>
</evidence>
<feature type="region of interest" description="Disordered" evidence="2">
    <location>
        <begin position="678"/>
        <end position="705"/>
    </location>
</feature>
<feature type="compositionally biased region" description="Acidic residues" evidence="2">
    <location>
        <begin position="965"/>
        <end position="977"/>
    </location>
</feature>
<proteinExistence type="predicted"/>
<name>A0ABQ9G0A4_9NEOP</name>
<dbReference type="Gene3D" id="2.120.10.80">
    <property type="entry name" value="Kelch-type beta propeller"/>
    <property type="match status" value="1"/>
</dbReference>
<feature type="compositionally biased region" description="Low complexity" evidence="2">
    <location>
        <begin position="76"/>
        <end position="89"/>
    </location>
</feature>
<comment type="caution">
    <text evidence="3">The sequence shown here is derived from an EMBL/GenBank/DDBJ whole genome shotgun (WGS) entry which is preliminary data.</text>
</comment>
<gene>
    <name evidence="3" type="ORF">PR048_033113</name>
</gene>
<feature type="region of interest" description="Disordered" evidence="2">
    <location>
        <begin position="73"/>
        <end position="92"/>
    </location>
</feature>
<dbReference type="SMART" id="SM00612">
    <property type="entry name" value="Kelch"/>
    <property type="match status" value="2"/>
</dbReference>
<dbReference type="Pfam" id="PF01344">
    <property type="entry name" value="Kelch_1"/>
    <property type="match status" value="2"/>
</dbReference>
<accession>A0ABQ9G0A4</accession>
<evidence type="ECO:0000256" key="2">
    <source>
        <dbReference type="SAM" id="MobiDB-lite"/>
    </source>
</evidence>
<protein>
    <submittedName>
        <fullName evidence="3">Uncharacterized protein</fullName>
    </submittedName>
</protein>
<evidence type="ECO:0000256" key="1">
    <source>
        <dbReference type="ARBA" id="ARBA00022441"/>
    </source>
</evidence>
<dbReference type="InterPro" id="IPR006652">
    <property type="entry name" value="Kelch_1"/>
</dbReference>
<feature type="region of interest" description="Disordered" evidence="2">
    <location>
        <begin position="963"/>
        <end position="1000"/>
    </location>
</feature>
<dbReference type="SUPFAM" id="SSF117281">
    <property type="entry name" value="Kelch motif"/>
    <property type="match status" value="1"/>
</dbReference>
<dbReference type="PANTHER" id="PTHR46375:SF3">
    <property type="entry name" value="KELCH REPEAT AND BTB DOMAIN-CONTAINING PROTEIN 13"/>
    <property type="match status" value="1"/>
</dbReference>
<dbReference type="EMBL" id="JARBHB010000017">
    <property type="protein sequence ID" value="KAJ8865593.1"/>
    <property type="molecule type" value="Genomic_DNA"/>
</dbReference>
<evidence type="ECO:0000313" key="4">
    <source>
        <dbReference type="Proteomes" id="UP001159363"/>
    </source>
</evidence>
<keyword evidence="4" id="KW-1185">Reference proteome</keyword>
<sequence length="1000" mass="113115">MSQGGFNSISRLSSAEMYNPTTNTWTRIADMVHPRSNFALEVVDDSIYAIGGFNGVTTITKVDCYDDRTNDCKTQSLSPHSGTHSSSLTAKANRVHSLTGSPDFRKWESCRTMPLVGGFSRGSPVSPAFSIQRLSVFTSITLIASQDLAVKSRPNFFTHSKSGHGDFFRSAYEAQYDLESAKTPADGTRPQLTEENRILLKPWRCLDDRTQLQLAEENRIPQTPRCCLEPRCTMTSPVLPDGEIEISTPWGMCVTERGNDEIQSSVTAKYLEEVLEVAAIDLEPSVKTTPKIVKGTGEDMLRDGIDSCDNVGLEFFERVRVVAVGLLVCSATDDTIRLEHRLNARDRYTCSLRRGSILLKVSIVELILRQLFRKNIVNVFDVTSRVHSLMEEHGDDVNPLTELHSSCLVHILQHLRSDIGQKPLTELHSSCLVHILQHLRSNIGQKPLTELHSSCLVHILQHLRSDIGQKPLTELHSSCLVHILQHLRSNIGQKPLTDLHSSCLVHILQLMHHSEFVRVLLQVLHQDPHSGWLGHLQLSRQSPRRFKWTVDLADISSTSLYMLLAHWSVLPGRRELSLHSHTQCWIPQTSSQPWDHQNLLAAKRDGVVYKACLRILRICITSPIINKRVHLPRDFKRDNLNNSPGIDRYNVLPNRHDKQLFNRRSSLRRSDILVPHNAHSRAHTRHHLASTPAPPSGDSTNEDQGRRGGIVVRLFTSHLGEEGFIPGRVSLVFSQVGIVPGRCRWSAGFLGDLPFPPNPTLRRCSILTLFHPHRVSSPQSLNSAFNPSVQLILHALLRRIPTRHLGFMEFMPYSGNTVLHNAVANQHEADCVATLRRRVHCAMFLSCVCRREPATEKKKKTPPCWGSLHALLCDTRHLVRHSRDAAGRYEVTEMNIFRSALSAAVVSGLSNLHDYIRGQSEERNKKWRKQVYQQTRRALNLPGGPFPLVILRRPDIVANQLLELDRDDDDDEEEDQSENFNLGDDQDIEMREYRTEDMEE</sequence>
<keyword evidence="1" id="KW-0880">Kelch repeat</keyword>
<organism evidence="3 4">
    <name type="scientific">Dryococelus australis</name>
    <dbReference type="NCBI Taxonomy" id="614101"/>
    <lineage>
        <taxon>Eukaryota</taxon>
        <taxon>Metazoa</taxon>
        <taxon>Ecdysozoa</taxon>
        <taxon>Arthropoda</taxon>
        <taxon>Hexapoda</taxon>
        <taxon>Insecta</taxon>
        <taxon>Pterygota</taxon>
        <taxon>Neoptera</taxon>
        <taxon>Polyneoptera</taxon>
        <taxon>Phasmatodea</taxon>
        <taxon>Verophasmatodea</taxon>
        <taxon>Anareolatae</taxon>
        <taxon>Phasmatidae</taxon>
        <taxon>Eurycanthinae</taxon>
        <taxon>Dryococelus</taxon>
    </lineage>
</organism>
<dbReference type="PANTHER" id="PTHR46375">
    <property type="entry name" value="KELCH REPEAT AND BTB DOMAIN-CONTAINING PROTEIN 13-RELATED"/>
    <property type="match status" value="1"/>
</dbReference>
<dbReference type="Proteomes" id="UP001159363">
    <property type="component" value="Chromosome 16"/>
</dbReference>
<feature type="compositionally biased region" description="Basic residues" evidence="2">
    <location>
        <begin position="678"/>
        <end position="688"/>
    </location>
</feature>
<dbReference type="InterPro" id="IPR052392">
    <property type="entry name" value="Kelch-BTB_domain-containing"/>
</dbReference>
<reference evidence="3 4" key="1">
    <citation type="submission" date="2023-02" db="EMBL/GenBank/DDBJ databases">
        <title>LHISI_Scaffold_Assembly.</title>
        <authorList>
            <person name="Stuart O.P."/>
            <person name="Cleave R."/>
            <person name="Magrath M.J.L."/>
            <person name="Mikheyev A.S."/>
        </authorList>
    </citation>
    <scope>NUCLEOTIDE SEQUENCE [LARGE SCALE GENOMIC DNA]</scope>
    <source>
        <strain evidence="3">Daus_M_001</strain>
        <tissue evidence="3">Leg muscle</tissue>
    </source>
</reference>